<dbReference type="PROSITE" id="PS01091">
    <property type="entry name" value="TATD_3"/>
    <property type="match status" value="1"/>
</dbReference>
<feature type="binding site" evidence="3">
    <location>
        <position position="5"/>
    </location>
    <ligand>
        <name>a divalent metal cation</name>
        <dbReference type="ChEBI" id="CHEBI:60240"/>
        <label>1</label>
    </ligand>
</feature>
<feature type="binding site" evidence="3">
    <location>
        <position position="131"/>
    </location>
    <ligand>
        <name>a divalent metal cation</name>
        <dbReference type="ChEBI" id="CHEBI:60240"/>
        <label>2</label>
    </ligand>
</feature>
<dbReference type="GO" id="GO:0004536">
    <property type="term" value="F:DNA nuclease activity"/>
    <property type="evidence" value="ECO:0007669"/>
    <property type="project" value="InterPro"/>
</dbReference>
<dbReference type="Gene3D" id="3.20.20.140">
    <property type="entry name" value="Metal-dependent hydrolases"/>
    <property type="match status" value="1"/>
</dbReference>
<organism evidence="4 5">
    <name type="scientific">Thermococcus eurythermalis</name>
    <dbReference type="NCBI Taxonomy" id="1505907"/>
    <lineage>
        <taxon>Archaea</taxon>
        <taxon>Methanobacteriati</taxon>
        <taxon>Methanobacteriota</taxon>
        <taxon>Thermococci</taxon>
        <taxon>Thermococcales</taxon>
        <taxon>Thermococcaceae</taxon>
        <taxon>Thermococcus</taxon>
    </lineage>
</organism>
<feature type="binding site" evidence="3">
    <location>
        <position position="93"/>
    </location>
    <ligand>
        <name>a divalent metal cation</name>
        <dbReference type="ChEBI" id="CHEBI:60240"/>
        <label>1</label>
    </ligand>
</feature>
<dbReference type="AlphaFoldDB" id="A0A097QW46"/>
<keyword evidence="1 3" id="KW-0479">Metal-binding</keyword>
<dbReference type="InterPro" id="IPR015991">
    <property type="entry name" value="TatD/YcfH-like"/>
</dbReference>
<evidence type="ECO:0000256" key="1">
    <source>
        <dbReference type="ARBA" id="ARBA00022723"/>
    </source>
</evidence>
<dbReference type="SUPFAM" id="SSF51556">
    <property type="entry name" value="Metallo-dependent hydrolases"/>
    <property type="match status" value="1"/>
</dbReference>
<dbReference type="KEGG" id="teu:TEU_10360"/>
<protein>
    <submittedName>
        <fullName evidence="4">Deoxyribonuclease</fullName>
    </submittedName>
</protein>
<dbReference type="NCBIfam" id="TIGR00010">
    <property type="entry name" value="YchF/TatD family DNA exonuclease"/>
    <property type="match status" value="1"/>
</dbReference>
<dbReference type="PANTHER" id="PTHR46124:SF2">
    <property type="entry name" value="D-AMINOACYL-TRNA DEACYLASE"/>
    <property type="match status" value="1"/>
</dbReference>
<keyword evidence="2" id="KW-0378">Hydrolase</keyword>
<feature type="binding site" evidence="3">
    <location>
        <position position="201"/>
    </location>
    <ligand>
        <name>a divalent metal cation</name>
        <dbReference type="ChEBI" id="CHEBI:60240"/>
        <label>1</label>
    </ligand>
</feature>
<dbReference type="Proteomes" id="UP000029980">
    <property type="component" value="Chromosome"/>
</dbReference>
<dbReference type="GO" id="GO:0016788">
    <property type="term" value="F:hydrolase activity, acting on ester bonds"/>
    <property type="evidence" value="ECO:0007669"/>
    <property type="project" value="InterPro"/>
</dbReference>
<feature type="binding site" evidence="3">
    <location>
        <position position="7"/>
    </location>
    <ligand>
        <name>a divalent metal cation</name>
        <dbReference type="ChEBI" id="CHEBI:60240"/>
        <label>1</label>
    </ligand>
</feature>
<evidence type="ECO:0000313" key="4">
    <source>
        <dbReference type="EMBL" id="AIU70704.1"/>
    </source>
</evidence>
<reference evidence="4 5" key="1">
    <citation type="journal article" date="2015" name="Int. J. Syst. Evol. Microbiol.">
        <title>Thermococcus eurythermalis sp. nov., a conditional piezophilic hyperthermophilic archaeon with a wide temperature range isolated from an oil-immersed chimney in the Guaymas Basin.</title>
        <authorList>
            <person name="Zhao W."/>
            <person name="Zeng X."/>
            <person name="Xiao X."/>
        </authorList>
    </citation>
    <scope>NUCLEOTIDE SEQUENCE [LARGE SCALE GENOMIC DNA]</scope>
    <source>
        <strain evidence="4 5">A501</strain>
    </source>
</reference>
<dbReference type="STRING" id="1505907.TEU_10360"/>
<evidence type="ECO:0000256" key="3">
    <source>
        <dbReference type="PIRSR" id="PIRSR005902-1"/>
    </source>
</evidence>
<dbReference type="Pfam" id="PF01026">
    <property type="entry name" value="TatD_DNase"/>
    <property type="match status" value="1"/>
</dbReference>
<dbReference type="GO" id="GO:0046872">
    <property type="term" value="F:metal ion binding"/>
    <property type="evidence" value="ECO:0007669"/>
    <property type="project" value="UniProtKB-KW"/>
</dbReference>
<dbReference type="InterPro" id="IPR001130">
    <property type="entry name" value="TatD-like"/>
</dbReference>
<dbReference type="InterPro" id="IPR032466">
    <property type="entry name" value="Metal_Hydrolase"/>
</dbReference>
<dbReference type="CDD" id="cd01310">
    <property type="entry name" value="TatD_DNAse"/>
    <property type="match status" value="1"/>
</dbReference>
<dbReference type="PANTHER" id="PTHR46124">
    <property type="entry name" value="D-AMINOACYL-TRNA DEACYLASE"/>
    <property type="match status" value="1"/>
</dbReference>
<proteinExistence type="predicted"/>
<evidence type="ECO:0000313" key="5">
    <source>
        <dbReference type="Proteomes" id="UP000029980"/>
    </source>
</evidence>
<accession>A0A097QW46</accession>
<dbReference type="RefSeq" id="WP_050003669.1">
    <property type="nucleotide sequence ID" value="NZ_CP008887.1"/>
</dbReference>
<dbReference type="HOGENOM" id="CLU_031506_5_2_2"/>
<keyword evidence="5" id="KW-1185">Reference proteome</keyword>
<dbReference type="GeneID" id="25153833"/>
<name>A0A097QW46_9EURY</name>
<feature type="binding site" evidence="3">
    <location>
        <position position="153"/>
    </location>
    <ligand>
        <name>a divalent metal cation</name>
        <dbReference type="ChEBI" id="CHEBI:60240"/>
        <label>2</label>
    </ligand>
</feature>
<gene>
    <name evidence="4" type="ORF">TEU_10360</name>
</gene>
<sequence length="254" mass="29193">MIDAHAHFEFYKKDAPRVIKDCRKELRAVVDSITEYRKAHVWKSWELLKPYLGFVVPTLGYHPNEARRGNWEKVKKVEDFIREHSGEIVAIGEIGLDYHYAENEAQRENQRAIFRHFLEMALELDLPVVIHAREAEKEAYELVQKAGVRAYFHSYAGSVELAKEIVENGHVIGINTGIVFIPEVKAVAEAIDVDALLVETDSPYMSPFKGQRNTPCNVKVAVEWIARLQGLDFEEVERETEKNAIEFFNLGVRI</sequence>
<evidence type="ECO:0000256" key="2">
    <source>
        <dbReference type="ARBA" id="ARBA00022801"/>
    </source>
</evidence>
<dbReference type="OrthoDB" id="26412at2157"/>
<dbReference type="InterPro" id="IPR018228">
    <property type="entry name" value="DNase_TatD-rel_CS"/>
</dbReference>
<dbReference type="EMBL" id="CP008887">
    <property type="protein sequence ID" value="AIU70704.1"/>
    <property type="molecule type" value="Genomic_DNA"/>
</dbReference>
<dbReference type="PIRSF" id="PIRSF005902">
    <property type="entry name" value="DNase_TatD"/>
    <property type="match status" value="1"/>
</dbReference>